<name>A0ABU0JPZ1_HATLI</name>
<dbReference type="Gene3D" id="1.10.575.10">
    <property type="entry name" value="P1 Nuclease"/>
    <property type="match status" value="1"/>
</dbReference>
<evidence type="ECO:0000256" key="6">
    <source>
        <dbReference type="ARBA" id="ARBA00022801"/>
    </source>
</evidence>
<keyword evidence="3" id="KW-0964">Secreted</keyword>
<evidence type="ECO:0000256" key="4">
    <source>
        <dbReference type="ARBA" id="ARBA00022723"/>
    </source>
</evidence>
<evidence type="ECO:0000256" key="2">
    <source>
        <dbReference type="ARBA" id="ARBA00018391"/>
    </source>
</evidence>
<evidence type="ECO:0000313" key="10">
    <source>
        <dbReference type="EMBL" id="MDQ0479164.1"/>
    </source>
</evidence>
<dbReference type="Pfam" id="PF00882">
    <property type="entry name" value="Zn_dep_PLPC"/>
    <property type="match status" value="1"/>
</dbReference>
<dbReference type="CDD" id="cd11009">
    <property type="entry name" value="Zn_dep_PLPC"/>
    <property type="match status" value="1"/>
</dbReference>
<evidence type="ECO:0000256" key="8">
    <source>
        <dbReference type="ARBA" id="ARBA00031285"/>
    </source>
</evidence>
<keyword evidence="4" id="KW-0479">Metal-binding</keyword>
<dbReference type="SMART" id="SM00770">
    <property type="entry name" value="Zn_dep_PLPC"/>
    <property type="match status" value="1"/>
</dbReference>
<comment type="caution">
    <text evidence="10">The sequence shown here is derived from an EMBL/GenBank/DDBJ whole genome shotgun (WGS) entry which is preliminary data.</text>
</comment>
<protein>
    <recommendedName>
        <fullName evidence="2">Phospholipase C</fullName>
        <ecNumber evidence="1">3.1.4.3</ecNumber>
    </recommendedName>
    <alternativeName>
        <fullName evidence="8">Phosphatidylcholine cholinephosphohydrolase</fullName>
    </alternativeName>
</protein>
<keyword evidence="11" id="KW-1185">Reference proteome</keyword>
<dbReference type="Proteomes" id="UP001224418">
    <property type="component" value="Unassembled WGS sequence"/>
</dbReference>
<dbReference type="EC" id="3.1.4.3" evidence="1"/>
<reference evidence="10 11" key="1">
    <citation type="submission" date="2023-07" db="EMBL/GenBank/DDBJ databases">
        <title>Genomic Encyclopedia of Type Strains, Phase IV (KMG-IV): sequencing the most valuable type-strain genomes for metagenomic binning, comparative biology and taxonomic classification.</title>
        <authorList>
            <person name="Goeker M."/>
        </authorList>
    </citation>
    <scope>NUCLEOTIDE SEQUENCE [LARGE SCALE GENOMIC DNA]</scope>
    <source>
        <strain evidence="10 11">DSM 1400</strain>
    </source>
</reference>
<gene>
    <name evidence="10" type="ORF">QOZ93_000904</name>
</gene>
<organism evidence="10 11">
    <name type="scientific">Hathewaya limosa</name>
    <name type="common">Clostridium limosum</name>
    <dbReference type="NCBI Taxonomy" id="1536"/>
    <lineage>
        <taxon>Bacteria</taxon>
        <taxon>Bacillati</taxon>
        <taxon>Bacillota</taxon>
        <taxon>Clostridia</taxon>
        <taxon>Eubacteriales</taxon>
        <taxon>Clostridiaceae</taxon>
        <taxon>Hathewaya</taxon>
    </lineage>
</organism>
<dbReference type="InterPro" id="IPR029002">
    <property type="entry name" value="PLPC/GPLD1"/>
</dbReference>
<dbReference type="GO" id="GO:0034480">
    <property type="term" value="F:phosphatidylcholine phospholipase C activity"/>
    <property type="evidence" value="ECO:0007669"/>
    <property type="project" value="UniProtKB-EC"/>
</dbReference>
<keyword evidence="7" id="KW-0862">Zinc</keyword>
<evidence type="ECO:0000256" key="7">
    <source>
        <dbReference type="ARBA" id="ARBA00022833"/>
    </source>
</evidence>
<keyword evidence="6 10" id="KW-0378">Hydrolase</keyword>
<proteinExistence type="predicted"/>
<dbReference type="EMBL" id="JAUSWN010000006">
    <property type="protein sequence ID" value="MDQ0479164.1"/>
    <property type="molecule type" value="Genomic_DNA"/>
</dbReference>
<evidence type="ECO:0000259" key="9">
    <source>
        <dbReference type="PROSITE" id="PS51346"/>
    </source>
</evidence>
<feature type="domain" description="Zn-dependent PLC" evidence="9">
    <location>
        <begin position="23"/>
        <end position="239"/>
    </location>
</feature>
<keyword evidence="5" id="KW-0732">Signal</keyword>
<evidence type="ECO:0000256" key="5">
    <source>
        <dbReference type="ARBA" id="ARBA00022729"/>
    </source>
</evidence>
<sequence length="240" mass="28878">MIKYKVEKAYGFTANKAFKMVNPIKKILIKTKCLMHRFLNQQALEILKKEEYLDEYNFYKNYIDNLNEGVTWADQDFRSINHFFHYKYKKGLFGFSNALQESEKFYNLSLKYLKRGDIKKSMFYLGACCHLIQDCTVPHHVNNKLLKQHRKFEQWIITEVIYNKRFFQLGNVIKYDNLENYIVNNAENANATYMLYRDILDLDKRYYKMANSSIYRAKSTTAGFLITYYNDIVKKYWANN</sequence>
<dbReference type="RefSeq" id="WP_307355272.1">
    <property type="nucleotide sequence ID" value="NZ_BAAACJ010000012.1"/>
</dbReference>
<evidence type="ECO:0000256" key="1">
    <source>
        <dbReference type="ARBA" id="ARBA00012018"/>
    </source>
</evidence>
<dbReference type="PROSITE" id="PS51346">
    <property type="entry name" value="PROKAR_ZN_DEPEND_PLPC_2"/>
    <property type="match status" value="1"/>
</dbReference>
<evidence type="ECO:0000313" key="11">
    <source>
        <dbReference type="Proteomes" id="UP001224418"/>
    </source>
</evidence>
<dbReference type="InterPro" id="IPR001531">
    <property type="entry name" value="Zn_PLipaseC"/>
</dbReference>
<evidence type="ECO:0000256" key="3">
    <source>
        <dbReference type="ARBA" id="ARBA00022525"/>
    </source>
</evidence>
<accession>A0ABU0JPZ1</accession>
<dbReference type="SUPFAM" id="SSF48537">
    <property type="entry name" value="Phospholipase C/P1 nuclease"/>
    <property type="match status" value="1"/>
</dbReference>
<dbReference type="InterPro" id="IPR008947">
    <property type="entry name" value="PLipase_C/P1_nuclease_dom_sf"/>
</dbReference>